<dbReference type="InterPro" id="IPR036770">
    <property type="entry name" value="Ankyrin_rpt-contain_sf"/>
</dbReference>
<gene>
    <name evidence="4" type="ORF">RFH988_LOCUS29383</name>
</gene>
<dbReference type="PANTHER" id="PTHR24126">
    <property type="entry name" value="ANKYRIN REPEAT, PH AND SEC7 DOMAIN CONTAINING PROTEIN SECG-RELATED"/>
    <property type="match status" value="1"/>
</dbReference>
<protein>
    <submittedName>
        <fullName evidence="4">Uncharacterized protein</fullName>
    </submittedName>
</protein>
<organism evidence="4 5">
    <name type="scientific">Rotaria sordida</name>
    <dbReference type="NCBI Taxonomy" id="392033"/>
    <lineage>
        <taxon>Eukaryota</taxon>
        <taxon>Metazoa</taxon>
        <taxon>Spiralia</taxon>
        <taxon>Gnathifera</taxon>
        <taxon>Rotifera</taxon>
        <taxon>Eurotatoria</taxon>
        <taxon>Bdelloidea</taxon>
        <taxon>Philodinida</taxon>
        <taxon>Philodinidae</taxon>
        <taxon>Rotaria</taxon>
    </lineage>
</organism>
<accession>A0A815DA09</accession>
<comment type="caution">
    <text evidence="4">The sequence shown here is derived from an EMBL/GenBank/DDBJ whole genome shotgun (WGS) entry which is preliminary data.</text>
</comment>
<keyword evidence="1" id="KW-0677">Repeat</keyword>
<sequence length="708" mass="81816">MHSRQMIHKHDGKFKEATDLNTKTLNKITTACQNGDVHILQTVLESIPLKKLGRYLNAMIEGQEIYTYVTPLMIASVHGHNSIVRFLLENYSHHCIVDAQNYSSYYDSDYNYDFEHFNKQTALWLAVRSKHLNVVRTLVSLGKANVNQKADYDYTTSNRTPLYLACFNGQLKMVKYLVENGADLYHTDKNDSTSLMIASHYGHDDIVQYLLSFGDSSSHLLNAVNNKGSTALHEAAGSGKLSTIKLFLEQYHAKIVKDNNGYTPLTIAGINNQQKLLNYFIENKTQYGYTFSEIIDELELIGSYHMINYIEPDPERAYDYLLWAMRLRYKVPKLPFFKNNLPSPIEAYEYCTECRTIKELESIRNNPNRMIIECLMIHERAGVTSNFLDLLDHQAELCGYDLNSINLDSDLGGPEECQLALRLWLHAYHLRIQTQINLNKCVSYLMDCTRIISELINSKRMNEIQFDILMKVLEATENEYLRNKNLELILDVERENKNFSCSSSEIDETMGNNGDKCLYIILNLLFNAIKILRCNNKKTQERQSIIVQRVKKYIVSDWRTLSDNKTLLHLSLMEHHNSISVGICRRFPSLSIVQLLLSCRASINAIDCHHYTPLHNLASNKFKKLTKKKWDDIKKIFKLLINDGAHLDAIAQGKTPEDCTQHETLKSLFRIYPNQLSLKCLCARMIQKSQLNYMDYVPKSLYTFIELH</sequence>
<dbReference type="Gene3D" id="1.25.40.20">
    <property type="entry name" value="Ankyrin repeat-containing domain"/>
    <property type="match status" value="3"/>
</dbReference>
<dbReference type="EMBL" id="CAJNOO010002750">
    <property type="protein sequence ID" value="CAF1294462.1"/>
    <property type="molecule type" value="Genomic_DNA"/>
</dbReference>
<dbReference type="InterPro" id="IPR002110">
    <property type="entry name" value="Ankyrin_rpt"/>
</dbReference>
<dbReference type="PROSITE" id="PS50088">
    <property type="entry name" value="ANK_REPEAT"/>
    <property type="match status" value="2"/>
</dbReference>
<dbReference type="AlphaFoldDB" id="A0A815DA09"/>
<evidence type="ECO:0000313" key="4">
    <source>
        <dbReference type="EMBL" id="CAF1294462.1"/>
    </source>
</evidence>
<dbReference type="PROSITE" id="PS50297">
    <property type="entry name" value="ANK_REP_REGION"/>
    <property type="match status" value="2"/>
</dbReference>
<evidence type="ECO:0000256" key="1">
    <source>
        <dbReference type="ARBA" id="ARBA00022737"/>
    </source>
</evidence>
<proteinExistence type="predicted"/>
<reference evidence="4" key="1">
    <citation type="submission" date="2021-02" db="EMBL/GenBank/DDBJ databases">
        <authorList>
            <person name="Nowell W R."/>
        </authorList>
    </citation>
    <scope>NUCLEOTIDE SEQUENCE</scope>
</reference>
<evidence type="ECO:0000256" key="3">
    <source>
        <dbReference type="PROSITE-ProRule" id="PRU00023"/>
    </source>
</evidence>
<dbReference type="Proteomes" id="UP000663882">
    <property type="component" value="Unassembled WGS sequence"/>
</dbReference>
<name>A0A815DA09_9BILA</name>
<feature type="repeat" description="ANK" evidence="3">
    <location>
        <begin position="227"/>
        <end position="249"/>
    </location>
</feature>
<dbReference type="SUPFAM" id="SSF48403">
    <property type="entry name" value="Ankyrin repeat"/>
    <property type="match status" value="2"/>
</dbReference>
<dbReference type="OrthoDB" id="4429489at2759"/>
<dbReference type="PANTHER" id="PTHR24126:SF14">
    <property type="entry name" value="ANK_REP_REGION DOMAIN-CONTAINING PROTEIN"/>
    <property type="match status" value="1"/>
</dbReference>
<dbReference type="SMART" id="SM00248">
    <property type="entry name" value="ANK"/>
    <property type="match status" value="8"/>
</dbReference>
<evidence type="ECO:0000256" key="2">
    <source>
        <dbReference type="ARBA" id="ARBA00023043"/>
    </source>
</evidence>
<dbReference type="Pfam" id="PF00023">
    <property type="entry name" value="Ank"/>
    <property type="match status" value="1"/>
</dbReference>
<evidence type="ECO:0000313" key="5">
    <source>
        <dbReference type="Proteomes" id="UP000663882"/>
    </source>
</evidence>
<dbReference type="Pfam" id="PF12796">
    <property type="entry name" value="Ank_2"/>
    <property type="match status" value="2"/>
</dbReference>
<feature type="repeat" description="ANK" evidence="3">
    <location>
        <begin position="157"/>
        <end position="189"/>
    </location>
</feature>
<keyword evidence="2 3" id="KW-0040">ANK repeat</keyword>